<keyword evidence="2" id="KW-0479">Metal-binding</keyword>
<dbReference type="Gene3D" id="1.10.8.60">
    <property type="match status" value="1"/>
</dbReference>
<evidence type="ECO:0000256" key="7">
    <source>
        <dbReference type="ARBA" id="ARBA00049244"/>
    </source>
</evidence>
<evidence type="ECO:0000259" key="10">
    <source>
        <dbReference type="SMART" id="SM00382"/>
    </source>
</evidence>
<evidence type="ECO:0000256" key="3">
    <source>
        <dbReference type="ARBA" id="ARBA00022741"/>
    </source>
</evidence>
<dbReference type="InterPro" id="IPR005790">
    <property type="entry name" value="DNA_polIII_delta"/>
</dbReference>
<keyword evidence="4" id="KW-0862">Zinc</keyword>
<dbReference type="Pfam" id="PF13177">
    <property type="entry name" value="DNA_pol3_delta2"/>
    <property type="match status" value="1"/>
</dbReference>
<dbReference type="PANTHER" id="PTHR11669:SF0">
    <property type="entry name" value="PROTEIN STICHEL-LIKE 2"/>
    <property type="match status" value="1"/>
</dbReference>
<dbReference type="Gene3D" id="3.40.50.300">
    <property type="entry name" value="P-loop containing nucleotide triphosphate hydrolases"/>
    <property type="match status" value="1"/>
</dbReference>
<comment type="caution">
    <text evidence="11">The sequence shown here is derived from an EMBL/GenBank/DDBJ whole genome shotgun (WGS) entry which is preliminary data.</text>
</comment>
<feature type="region of interest" description="Disordered" evidence="9">
    <location>
        <begin position="379"/>
        <end position="398"/>
    </location>
</feature>
<dbReference type="InterPro" id="IPR012763">
    <property type="entry name" value="DNA_pol_III_sug/sutau_N"/>
</dbReference>
<dbReference type="EMBL" id="MWDQ01000042">
    <property type="protein sequence ID" value="OQB74389.1"/>
    <property type="molecule type" value="Genomic_DNA"/>
</dbReference>
<dbReference type="InterPro" id="IPR027417">
    <property type="entry name" value="P-loop_NTPase"/>
</dbReference>
<sequence>MEKYQVLARKYRPQTFAEIAGQKTIVKKLQQAITSTRIPHAFLFAGPRGVGKTTIARIFAKALNCANGPASEPCNRCVFCTEIMQGTSMDFLEIDGASNRGIEEIRSLRESASLRPAKARFKIYLIDEVHMLTNEAFNALLKTLEEPPEYVKFIFATTSPEKIPETIISRCQHYDFKPLKYEEIEEMIKKVLDSEGYSIEPDAMKKLIESGAGSLRDILGYLDQIIILSDGKNISIDITQEVLGLPSGESVWNLLKTIAGADTKASILLLHKIVSEGKDITNILGIMGRKIQLIIWNRYGIHTLDEEIDNLNIEFFRDIPVEKLIHALEVIMQTKEKIRFEPLELILAELLCFKLVEILKLPVKQENILVAETKKSVPQAPKKSEDEKTNIISQPDNPPQILEKSVEEISQKWEMVLSEIRKKKPTVQAALREGRPAKCENGCIDILFGENYSFHCNRVMENRIIVEKALEKILGKHYTINCLISSTENKTPLKERSEVKEIIDFFGGGETIEENK</sequence>
<dbReference type="NCBIfam" id="NF004046">
    <property type="entry name" value="PRK05563.1"/>
    <property type="match status" value="1"/>
</dbReference>
<dbReference type="InterPro" id="IPR045085">
    <property type="entry name" value="HLD_clamp_pol_III_gamma_tau"/>
</dbReference>
<organism evidence="11">
    <name type="scientific">candidate division TA06 bacterium ADurb.Bin131</name>
    <dbReference type="NCBI Taxonomy" id="1852827"/>
    <lineage>
        <taxon>Bacteria</taxon>
        <taxon>Bacteria division TA06</taxon>
    </lineage>
</organism>
<evidence type="ECO:0000256" key="5">
    <source>
        <dbReference type="ARBA" id="ARBA00022840"/>
    </source>
</evidence>
<dbReference type="PANTHER" id="PTHR11669">
    <property type="entry name" value="REPLICATION FACTOR C / DNA POLYMERASE III GAMMA-TAU SUBUNIT"/>
    <property type="match status" value="1"/>
</dbReference>
<gene>
    <name evidence="8 11" type="primary">dnaX</name>
    <name evidence="11" type="ORF">BWX89_00562</name>
</gene>
<dbReference type="NCBIfam" id="TIGR01128">
    <property type="entry name" value="holA"/>
    <property type="match status" value="1"/>
</dbReference>
<dbReference type="GO" id="GO:0009360">
    <property type="term" value="C:DNA polymerase III complex"/>
    <property type="evidence" value="ECO:0007669"/>
    <property type="project" value="InterPro"/>
</dbReference>
<keyword evidence="8 11" id="KW-0548">Nucleotidyltransferase</keyword>
<keyword evidence="8" id="KW-0235">DNA replication</keyword>
<keyword evidence="5 8" id="KW-0067">ATP-binding</keyword>
<dbReference type="GO" id="GO:0003887">
    <property type="term" value="F:DNA-directed DNA polymerase activity"/>
    <property type="evidence" value="ECO:0007669"/>
    <property type="project" value="UniProtKB-KW"/>
</dbReference>
<reference evidence="11" key="1">
    <citation type="submission" date="2017-02" db="EMBL/GenBank/DDBJ databases">
        <title>Delving into the versatile metabolic prowess of the omnipresent phylum Bacteroidetes.</title>
        <authorList>
            <person name="Nobu M.K."/>
            <person name="Mei R."/>
            <person name="Narihiro T."/>
            <person name="Kuroda K."/>
            <person name="Liu W.-T."/>
        </authorList>
    </citation>
    <scope>NUCLEOTIDE SEQUENCE</scope>
    <source>
        <strain evidence="11">ADurb.Bin131</strain>
    </source>
</reference>
<name>A0A1V6CBY4_UNCT6</name>
<feature type="domain" description="AAA+ ATPase" evidence="10">
    <location>
        <begin position="38"/>
        <end position="179"/>
    </location>
</feature>
<dbReference type="GO" id="GO:0046872">
    <property type="term" value="F:metal ion binding"/>
    <property type="evidence" value="ECO:0007669"/>
    <property type="project" value="UniProtKB-KW"/>
</dbReference>
<dbReference type="Pfam" id="PF22608">
    <property type="entry name" value="DNAX_ATPase_lid"/>
    <property type="match status" value="1"/>
</dbReference>
<evidence type="ECO:0000313" key="11">
    <source>
        <dbReference type="EMBL" id="OQB74389.1"/>
    </source>
</evidence>
<dbReference type="GO" id="GO:0003677">
    <property type="term" value="F:DNA binding"/>
    <property type="evidence" value="ECO:0007669"/>
    <property type="project" value="InterPro"/>
</dbReference>
<dbReference type="EC" id="2.7.7.7" evidence="8"/>
<dbReference type="PRINTS" id="PR00300">
    <property type="entry name" value="CLPPROTEASEA"/>
</dbReference>
<keyword evidence="8 11" id="KW-0808">Transferase</keyword>
<comment type="subunit">
    <text evidence="8">DNA polymerase III contains a core (composed of alpha, epsilon and theta chains) that associates with a tau subunit. This core dimerizes to form the POLIII' complex. PolIII' associates with the gamma complex (composed of gamma, delta, delta', psi and chi chains) and with the beta chain to form the complete DNA polymerase III complex.</text>
</comment>
<protein>
    <recommendedName>
        <fullName evidence="8">DNA polymerase III subunit gamma/tau</fullName>
        <ecNumber evidence="8">2.7.7.7</ecNumber>
    </recommendedName>
</protein>
<evidence type="ECO:0000256" key="1">
    <source>
        <dbReference type="ARBA" id="ARBA00006360"/>
    </source>
</evidence>
<comment type="similarity">
    <text evidence="1 8">Belongs to the DnaX/STICHEL family.</text>
</comment>
<keyword evidence="3 8" id="KW-0547">Nucleotide-binding</keyword>
<dbReference type="GO" id="GO:0005524">
    <property type="term" value="F:ATP binding"/>
    <property type="evidence" value="ECO:0007669"/>
    <property type="project" value="UniProtKB-KW"/>
</dbReference>
<dbReference type="SMART" id="SM00382">
    <property type="entry name" value="AAA"/>
    <property type="match status" value="1"/>
</dbReference>
<dbReference type="NCBIfam" id="TIGR02397">
    <property type="entry name" value="dnaX_nterm"/>
    <property type="match status" value="1"/>
</dbReference>
<proteinExistence type="inferred from homology"/>
<dbReference type="SUPFAM" id="SSF52540">
    <property type="entry name" value="P-loop containing nucleoside triphosphate hydrolases"/>
    <property type="match status" value="1"/>
</dbReference>
<comment type="catalytic activity">
    <reaction evidence="7 8">
        <text>DNA(n) + a 2'-deoxyribonucleoside 5'-triphosphate = DNA(n+1) + diphosphate</text>
        <dbReference type="Rhea" id="RHEA:22508"/>
        <dbReference type="Rhea" id="RHEA-COMP:17339"/>
        <dbReference type="Rhea" id="RHEA-COMP:17340"/>
        <dbReference type="ChEBI" id="CHEBI:33019"/>
        <dbReference type="ChEBI" id="CHEBI:61560"/>
        <dbReference type="ChEBI" id="CHEBI:173112"/>
        <dbReference type="EC" id="2.7.7.7"/>
    </reaction>
</comment>
<evidence type="ECO:0000256" key="2">
    <source>
        <dbReference type="ARBA" id="ARBA00022723"/>
    </source>
</evidence>
<evidence type="ECO:0000256" key="8">
    <source>
        <dbReference type="RuleBase" id="RU364063"/>
    </source>
</evidence>
<dbReference type="Proteomes" id="UP000485562">
    <property type="component" value="Unassembled WGS sequence"/>
</dbReference>
<dbReference type="Pfam" id="PF20964">
    <property type="entry name" value="DnaX_C"/>
    <property type="match status" value="1"/>
</dbReference>
<dbReference type="FunFam" id="3.40.50.300:FF:000014">
    <property type="entry name" value="DNA polymerase III subunit gamma/tau"/>
    <property type="match status" value="1"/>
</dbReference>
<evidence type="ECO:0000256" key="6">
    <source>
        <dbReference type="ARBA" id="ARBA00022932"/>
    </source>
</evidence>
<dbReference type="AlphaFoldDB" id="A0A1V6CBY4"/>
<dbReference type="InterPro" id="IPR001270">
    <property type="entry name" value="ClpA/B"/>
</dbReference>
<dbReference type="CDD" id="cd00009">
    <property type="entry name" value="AAA"/>
    <property type="match status" value="1"/>
</dbReference>
<dbReference type="InterPro" id="IPR050238">
    <property type="entry name" value="DNA_Rep/Repair_Clamp_Loader"/>
</dbReference>
<accession>A0A1V6CBY4</accession>
<keyword evidence="6 8" id="KW-0239">DNA-directed DNA polymerase</keyword>
<dbReference type="GO" id="GO:0006261">
    <property type="term" value="P:DNA-templated DNA replication"/>
    <property type="evidence" value="ECO:0007669"/>
    <property type="project" value="TreeGrafter"/>
</dbReference>
<comment type="function">
    <text evidence="8">DNA polymerase III is a complex, multichain enzyme responsible for most of the replicative synthesis in bacteria. This DNA polymerase also exhibits 3' to 5' exonuclease activity.</text>
</comment>
<evidence type="ECO:0000256" key="4">
    <source>
        <dbReference type="ARBA" id="ARBA00022833"/>
    </source>
</evidence>
<evidence type="ECO:0000256" key="9">
    <source>
        <dbReference type="SAM" id="MobiDB-lite"/>
    </source>
</evidence>
<dbReference type="InterPro" id="IPR048448">
    <property type="entry name" value="DnaX-like_C"/>
</dbReference>
<dbReference type="InterPro" id="IPR003593">
    <property type="entry name" value="AAA+_ATPase"/>
</dbReference>